<dbReference type="RefSeq" id="WP_157738082.1">
    <property type="nucleotide sequence ID" value="NZ_AP017312.1"/>
</dbReference>
<evidence type="ECO:0000256" key="4">
    <source>
        <dbReference type="ARBA" id="ARBA00022692"/>
    </source>
</evidence>
<organism evidence="8 9">
    <name type="scientific">Aneurinibacillus soli</name>
    <dbReference type="NCBI Taxonomy" id="1500254"/>
    <lineage>
        <taxon>Bacteria</taxon>
        <taxon>Bacillati</taxon>
        <taxon>Bacillota</taxon>
        <taxon>Bacilli</taxon>
        <taxon>Bacillales</taxon>
        <taxon>Paenibacillaceae</taxon>
        <taxon>Aneurinibacillus group</taxon>
        <taxon>Aneurinibacillus</taxon>
    </lineage>
</organism>
<evidence type="ECO:0000256" key="3">
    <source>
        <dbReference type="ARBA" id="ARBA00022670"/>
    </source>
</evidence>
<dbReference type="GO" id="GO:0008233">
    <property type="term" value="F:peptidase activity"/>
    <property type="evidence" value="ECO:0007669"/>
    <property type="project" value="UniProtKB-KW"/>
</dbReference>
<dbReference type="Pfam" id="PF04647">
    <property type="entry name" value="AgrB"/>
    <property type="match status" value="1"/>
</dbReference>
<evidence type="ECO:0000256" key="5">
    <source>
        <dbReference type="ARBA" id="ARBA00022801"/>
    </source>
</evidence>
<keyword evidence="6" id="KW-1133">Transmembrane helix</keyword>
<gene>
    <name evidence="8" type="ORF">CB4_04003</name>
</gene>
<evidence type="ECO:0000256" key="7">
    <source>
        <dbReference type="ARBA" id="ARBA00023136"/>
    </source>
</evidence>
<accession>A0A0U5BDT3</accession>
<keyword evidence="5" id="KW-0378">Hydrolase</keyword>
<dbReference type="InterPro" id="IPR006741">
    <property type="entry name" value="AgrB"/>
</dbReference>
<protein>
    <submittedName>
        <fullName evidence="8">Putative accessory gene regulator protein</fullName>
    </submittedName>
</protein>
<evidence type="ECO:0000313" key="9">
    <source>
        <dbReference type="Proteomes" id="UP000217696"/>
    </source>
</evidence>
<name>A0A0U5BDT3_9BACL</name>
<dbReference type="SMART" id="SM00793">
    <property type="entry name" value="AgrB"/>
    <property type="match status" value="1"/>
</dbReference>
<proteinExistence type="predicted"/>
<dbReference type="GO" id="GO:0016020">
    <property type="term" value="C:membrane"/>
    <property type="evidence" value="ECO:0007669"/>
    <property type="project" value="InterPro"/>
</dbReference>
<dbReference type="KEGG" id="asoc:CB4_04003"/>
<keyword evidence="4" id="KW-0812">Transmembrane</keyword>
<keyword evidence="9" id="KW-1185">Reference proteome</keyword>
<dbReference type="GO" id="GO:0009372">
    <property type="term" value="P:quorum sensing"/>
    <property type="evidence" value="ECO:0007669"/>
    <property type="project" value="UniProtKB-KW"/>
</dbReference>
<dbReference type="AlphaFoldDB" id="A0A0U5BDT3"/>
<evidence type="ECO:0000256" key="6">
    <source>
        <dbReference type="ARBA" id="ARBA00022989"/>
    </source>
</evidence>
<keyword evidence="7" id="KW-0472">Membrane</keyword>
<reference evidence="8 9" key="1">
    <citation type="submission" date="2015-12" db="EMBL/GenBank/DDBJ databases">
        <title>Genome sequence of Aneurinibacillus soli.</title>
        <authorList>
            <person name="Lee J.S."/>
            <person name="Lee K.C."/>
            <person name="Kim K.K."/>
            <person name="Lee B.W."/>
        </authorList>
    </citation>
    <scope>NUCLEOTIDE SEQUENCE [LARGE SCALE GENOMIC DNA]</scope>
    <source>
        <strain evidence="8 9">CB4</strain>
    </source>
</reference>
<evidence type="ECO:0000313" key="8">
    <source>
        <dbReference type="EMBL" id="BAU29766.1"/>
    </source>
</evidence>
<dbReference type="GO" id="GO:0006508">
    <property type="term" value="P:proteolysis"/>
    <property type="evidence" value="ECO:0007669"/>
    <property type="project" value="UniProtKB-KW"/>
</dbReference>
<keyword evidence="3" id="KW-0645">Protease</keyword>
<keyword evidence="1" id="KW-1003">Cell membrane</keyword>
<keyword evidence="2" id="KW-0673">Quorum sensing</keyword>
<dbReference type="Proteomes" id="UP000217696">
    <property type="component" value="Chromosome"/>
</dbReference>
<sequence length="205" mass="22705">MSKKLADSIAGVLVEQSHTQHSEAVLSYGLQIMINSILKISVITFAGWALHLLPEMYVMILSFGILRMITGGVHAHTFVRCLSISSISFILLSLLVSPTLPYFFTHTSAILFAFIMIGLLTTWVYVPGSWGNRKFSARRIQQSKILSLSILLIVCTAVGSYLPSTSYPNLLWAAILGMTWQYILVTPPGYAFYRVIERTVATGRG</sequence>
<evidence type="ECO:0000256" key="1">
    <source>
        <dbReference type="ARBA" id="ARBA00022475"/>
    </source>
</evidence>
<evidence type="ECO:0000256" key="2">
    <source>
        <dbReference type="ARBA" id="ARBA00022654"/>
    </source>
</evidence>
<dbReference type="EMBL" id="AP017312">
    <property type="protein sequence ID" value="BAU29766.1"/>
    <property type="molecule type" value="Genomic_DNA"/>
</dbReference>